<dbReference type="AlphaFoldDB" id="A0A6A6KB80"/>
<name>A0A6A6KB80_HEVBR</name>
<dbReference type="GO" id="GO:0046872">
    <property type="term" value="F:metal ion binding"/>
    <property type="evidence" value="ECO:0007669"/>
    <property type="project" value="UniProtKB-KW"/>
</dbReference>
<sequence length="93" mass="10448">MARAGLGLVDESRGTGVANAGLVYFNGRLLALSRDDLPYHVKVKGDSDLETVGRFNFHDRLDFPMLHTLEWTQSPSHGRSVVVLLGWIWRVKK</sequence>
<evidence type="ECO:0000256" key="1">
    <source>
        <dbReference type="ARBA" id="ARBA00001954"/>
    </source>
</evidence>
<accession>A0A6A6KB80</accession>
<evidence type="ECO:0000256" key="2">
    <source>
        <dbReference type="ARBA" id="ARBA00006787"/>
    </source>
</evidence>
<keyword evidence="5" id="KW-0408">Iron</keyword>
<evidence type="ECO:0000256" key="3">
    <source>
        <dbReference type="ARBA" id="ARBA00022723"/>
    </source>
</evidence>
<comment type="caution">
    <text evidence="6">The sequence shown here is derived from an EMBL/GenBank/DDBJ whole genome shotgun (WGS) entry which is preliminary data.</text>
</comment>
<keyword evidence="3" id="KW-0479">Metal-binding</keyword>
<keyword evidence="4" id="KW-0560">Oxidoreductase</keyword>
<dbReference type="Proteomes" id="UP000467840">
    <property type="component" value="Chromosome 3"/>
</dbReference>
<proteinExistence type="inferred from homology"/>
<protein>
    <submittedName>
        <fullName evidence="6">Uncharacterized protein</fullName>
    </submittedName>
</protein>
<dbReference type="InterPro" id="IPR004294">
    <property type="entry name" value="Carotenoid_Oase"/>
</dbReference>
<organism evidence="6 7">
    <name type="scientific">Hevea brasiliensis</name>
    <name type="common">Para rubber tree</name>
    <name type="synonym">Siphonia brasiliensis</name>
    <dbReference type="NCBI Taxonomy" id="3981"/>
    <lineage>
        <taxon>Eukaryota</taxon>
        <taxon>Viridiplantae</taxon>
        <taxon>Streptophyta</taxon>
        <taxon>Embryophyta</taxon>
        <taxon>Tracheophyta</taxon>
        <taxon>Spermatophyta</taxon>
        <taxon>Magnoliopsida</taxon>
        <taxon>eudicotyledons</taxon>
        <taxon>Gunneridae</taxon>
        <taxon>Pentapetalae</taxon>
        <taxon>rosids</taxon>
        <taxon>fabids</taxon>
        <taxon>Malpighiales</taxon>
        <taxon>Euphorbiaceae</taxon>
        <taxon>Crotonoideae</taxon>
        <taxon>Micrandreae</taxon>
        <taxon>Hevea</taxon>
    </lineage>
</organism>
<reference evidence="6 7" key="1">
    <citation type="journal article" date="2020" name="Mol. Plant">
        <title>The Chromosome-Based Rubber Tree Genome Provides New Insights into Spurge Genome Evolution and Rubber Biosynthesis.</title>
        <authorList>
            <person name="Liu J."/>
            <person name="Shi C."/>
            <person name="Shi C.C."/>
            <person name="Li W."/>
            <person name="Zhang Q.J."/>
            <person name="Zhang Y."/>
            <person name="Li K."/>
            <person name="Lu H.F."/>
            <person name="Shi C."/>
            <person name="Zhu S.T."/>
            <person name="Xiao Z.Y."/>
            <person name="Nan H."/>
            <person name="Yue Y."/>
            <person name="Zhu X.G."/>
            <person name="Wu Y."/>
            <person name="Hong X.N."/>
            <person name="Fan G.Y."/>
            <person name="Tong Y."/>
            <person name="Zhang D."/>
            <person name="Mao C.L."/>
            <person name="Liu Y.L."/>
            <person name="Hao S.J."/>
            <person name="Liu W.Q."/>
            <person name="Lv M.Q."/>
            <person name="Zhang H.B."/>
            <person name="Liu Y."/>
            <person name="Hu-Tang G.R."/>
            <person name="Wang J.P."/>
            <person name="Wang J.H."/>
            <person name="Sun Y.H."/>
            <person name="Ni S.B."/>
            <person name="Chen W.B."/>
            <person name="Zhang X.C."/>
            <person name="Jiao Y.N."/>
            <person name="Eichler E.E."/>
            <person name="Li G.H."/>
            <person name="Liu X."/>
            <person name="Gao L.Z."/>
        </authorList>
    </citation>
    <scope>NUCLEOTIDE SEQUENCE [LARGE SCALE GENOMIC DNA]</scope>
    <source>
        <strain evidence="7">cv. GT1</strain>
        <tissue evidence="6">Leaf</tissue>
    </source>
</reference>
<dbReference type="Pfam" id="PF03055">
    <property type="entry name" value="RPE65"/>
    <property type="match status" value="1"/>
</dbReference>
<keyword evidence="7" id="KW-1185">Reference proteome</keyword>
<comment type="similarity">
    <text evidence="2">Belongs to the carotenoid oxygenase family.</text>
</comment>
<evidence type="ECO:0000313" key="6">
    <source>
        <dbReference type="EMBL" id="KAF2285635.1"/>
    </source>
</evidence>
<evidence type="ECO:0000256" key="5">
    <source>
        <dbReference type="ARBA" id="ARBA00023004"/>
    </source>
</evidence>
<comment type="cofactor">
    <cofactor evidence="1">
        <name>Fe(2+)</name>
        <dbReference type="ChEBI" id="CHEBI:29033"/>
    </cofactor>
</comment>
<evidence type="ECO:0000313" key="7">
    <source>
        <dbReference type="Proteomes" id="UP000467840"/>
    </source>
</evidence>
<dbReference type="EMBL" id="JAAGAX010000017">
    <property type="protein sequence ID" value="KAF2285635.1"/>
    <property type="molecule type" value="Genomic_DNA"/>
</dbReference>
<evidence type="ECO:0000256" key="4">
    <source>
        <dbReference type="ARBA" id="ARBA00022964"/>
    </source>
</evidence>
<dbReference type="GO" id="GO:0016702">
    <property type="term" value="F:oxidoreductase activity, acting on single donors with incorporation of molecular oxygen, incorporation of two atoms of oxygen"/>
    <property type="evidence" value="ECO:0007669"/>
    <property type="project" value="InterPro"/>
</dbReference>
<keyword evidence="4" id="KW-0223">Dioxygenase</keyword>
<gene>
    <name evidence="6" type="ORF">GH714_006104</name>
</gene>